<dbReference type="InParanoid" id="A0A024FYS7"/>
<dbReference type="EMBL" id="CAIX01000001">
    <property type="protein sequence ID" value="CCI39428.1"/>
    <property type="molecule type" value="Genomic_DNA"/>
</dbReference>
<reference evidence="1 2" key="1">
    <citation type="submission" date="2012-05" db="EMBL/GenBank/DDBJ databases">
        <title>Recombination and specialization in a pathogen metapopulation.</title>
        <authorList>
            <person name="Gardiner A."/>
            <person name="Kemen E."/>
            <person name="Schultz-Larsen T."/>
            <person name="MacLean D."/>
            <person name="Van Oosterhout C."/>
            <person name="Jones J.D.G."/>
        </authorList>
    </citation>
    <scope>NUCLEOTIDE SEQUENCE [LARGE SCALE GENOMIC DNA]</scope>
    <source>
        <strain evidence="1 2">Ac Nc2</strain>
    </source>
</reference>
<dbReference type="AlphaFoldDB" id="A0A024FYS7"/>
<name>A0A024FYS7_9STRA</name>
<evidence type="ECO:0000313" key="2">
    <source>
        <dbReference type="Proteomes" id="UP000053237"/>
    </source>
</evidence>
<keyword evidence="2" id="KW-1185">Reference proteome</keyword>
<gene>
    <name evidence="1" type="ORF">BN9_002110</name>
</gene>
<proteinExistence type="predicted"/>
<protein>
    <submittedName>
        <fullName evidence="1">Uncharacterized protein</fullName>
    </submittedName>
</protein>
<organism evidence="1 2">
    <name type="scientific">Albugo candida</name>
    <dbReference type="NCBI Taxonomy" id="65357"/>
    <lineage>
        <taxon>Eukaryota</taxon>
        <taxon>Sar</taxon>
        <taxon>Stramenopiles</taxon>
        <taxon>Oomycota</taxon>
        <taxon>Peronosporomycetes</taxon>
        <taxon>Albuginales</taxon>
        <taxon>Albuginaceae</taxon>
        <taxon>Albugo</taxon>
    </lineage>
</organism>
<evidence type="ECO:0000313" key="1">
    <source>
        <dbReference type="EMBL" id="CCI39428.1"/>
    </source>
</evidence>
<dbReference type="Proteomes" id="UP000053237">
    <property type="component" value="Unassembled WGS sequence"/>
</dbReference>
<comment type="caution">
    <text evidence="1">The sequence shown here is derived from an EMBL/GenBank/DDBJ whole genome shotgun (WGS) entry which is preliminary data.</text>
</comment>
<dbReference type="OrthoDB" id="75314at2759"/>
<sequence length="231" mass="26423">MDTFTEQPYNGKCQYKTGKCFNERTLKRNGEAHSLCEEHRLKQNMIQRRSDRKYQTVHAIRRRERSQRRAVIKRQVSMAVAQQLFYEHQQQKTIALQLGSPAENLSNASSSPSENDQAQKYMCVEKSPVQCHSTLESEHLHSHKKEHLISSLQALYPTTTFSDMTSSHFVDKLPEDGTPTGVDDFMPESFLSVCIPEGIDAFTSVVPLLSAIGEKQTWTDDDIDFLQDLLL</sequence>
<accession>A0A024FYS7</accession>